<evidence type="ECO:0008006" key="3">
    <source>
        <dbReference type="Google" id="ProtNLM"/>
    </source>
</evidence>
<dbReference type="Proteomes" id="UP001526201">
    <property type="component" value="Unassembled WGS sequence"/>
</dbReference>
<organism evidence="1 2">
    <name type="scientific">Mycolicibacterium komossense</name>
    <dbReference type="NCBI Taxonomy" id="1779"/>
    <lineage>
        <taxon>Bacteria</taxon>
        <taxon>Bacillati</taxon>
        <taxon>Actinomycetota</taxon>
        <taxon>Actinomycetes</taxon>
        <taxon>Mycobacteriales</taxon>
        <taxon>Mycobacteriaceae</taxon>
        <taxon>Mycolicibacterium</taxon>
    </lineage>
</organism>
<evidence type="ECO:0000313" key="2">
    <source>
        <dbReference type="Proteomes" id="UP001526201"/>
    </source>
</evidence>
<evidence type="ECO:0000313" key="1">
    <source>
        <dbReference type="EMBL" id="MCV7226051.1"/>
    </source>
</evidence>
<comment type="caution">
    <text evidence="1">The sequence shown here is derived from an EMBL/GenBank/DDBJ whole genome shotgun (WGS) entry which is preliminary data.</text>
</comment>
<gene>
    <name evidence="1" type="ORF">H7J73_08390</name>
</gene>
<protein>
    <recommendedName>
        <fullName evidence="3">Minor tail protein</fullName>
    </recommendedName>
</protein>
<name>A0ABT3C9Z2_9MYCO</name>
<keyword evidence="2" id="KW-1185">Reference proteome</keyword>
<dbReference type="RefSeq" id="WP_264066882.1">
    <property type="nucleotide sequence ID" value="NZ_JACKTY010000020.1"/>
</dbReference>
<proteinExistence type="predicted"/>
<accession>A0ABT3C9Z2</accession>
<sequence length="357" mass="38069">MGGKVYDRRPLEVDRDPRKQLAEEVGRFPKLTPESLLAGYVKSLQDFGMEALRQVIGIDLPLFFAWLKGLIPNFDFTSFPTPEQAWTSIIHAFLDPLSGIGDAITKAFSGITLVDPGTAANNVWNAITGILTVGNNAQNVGNNAMREINALKARFFAGDGAYYIDNLDYASSPYLPSPYVRYESGPGAGTFGPNGSSALAWKAAGASARTCCYRNPDMHISTGKFGAAMLLETVSERSGPMNYLGAVNSSGNGIALGRSFNQAGLVTVSAGVPSALISPLSYTEDKGDSWEIYYGTTADPRSARIILNGGAAVVVADTGITLDNDIYLYLGGSAVNFFFTQAVPARVGSFTFFESNL</sequence>
<dbReference type="EMBL" id="JACKTY010000020">
    <property type="protein sequence ID" value="MCV7226051.1"/>
    <property type="molecule type" value="Genomic_DNA"/>
</dbReference>
<reference evidence="1 2" key="1">
    <citation type="journal article" date="2022" name="BMC Genomics">
        <title>Comparative genome analysis of mycobacteria focusing on tRNA and non-coding RNA.</title>
        <authorList>
            <person name="Behra P.R.K."/>
            <person name="Pettersson B.M.F."/>
            <person name="Ramesh M."/>
            <person name="Das S."/>
            <person name="Dasgupta S."/>
            <person name="Kirsebom L.A."/>
        </authorList>
    </citation>
    <scope>NUCLEOTIDE SEQUENCE [LARGE SCALE GENOMIC DNA]</scope>
    <source>
        <strain evidence="1 2">DSM 44078</strain>
    </source>
</reference>